<keyword evidence="4" id="KW-1185">Reference proteome</keyword>
<keyword evidence="2" id="KW-0472">Membrane</keyword>
<evidence type="ECO:0000256" key="2">
    <source>
        <dbReference type="SAM" id="Phobius"/>
    </source>
</evidence>
<gene>
    <name evidence="3" type="ORF">BD410DRAFT_781443</name>
</gene>
<accession>A0A4Y7QMK8</accession>
<evidence type="ECO:0000313" key="3">
    <source>
        <dbReference type="EMBL" id="TDL28884.1"/>
    </source>
</evidence>
<name>A0A4Y7QMK8_9AGAM</name>
<feature type="region of interest" description="Disordered" evidence="1">
    <location>
        <begin position="164"/>
        <end position="227"/>
    </location>
</feature>
<sequence length="279" mass="31075">MWLMTMNCNLPHRCEVLFELLDTVLWLFARSPSDDGHDVFHGRSRNLGELLYESTAMAERLSNLGSRSGVTLKHTDDMGCTATRHRIFTRSVSNKEELLSDNRPSLPNIFIARSMNSNSALIAGATVGACFVLLSLVVLFVFLRHRRLRAREVFISPYNVHNQPGSREIITPSPPASPKTVRFFGSNTSSSKSKRYNWPRPLPPRPDKSPPSQHLATSRGSSSSSIPTERLLQDIVPDMDPAFSPAAIIPLRRPSSPTGSLVVVIDGREPNRKKPILPR</sequence>
<dbReference type="Proteomes" id="UP000294933">
    <property type="component" value="Unassembled WGS sequence"/>
</dbReference>
<evidence type="ECO:0000256" key="1">
    <source>
        <dbReference type="SAM" id="MobiDB-lite"/>
    </source>
</evidence>
<dbReference type="AlphaFoldDB" id="A0A4Y7QMK8"/>
<evidence type="ECO:0000313" key="4">
    <source>
        <dbReference type="Proteomes" id="UP000294933"/>
    </source>
</evidence>
<organism evidence="3 4">
    <name type="scientific">Rickenella mellea</name>
    <dbReference type="NCBI Taxonomy" id="50990"/>
    <lineage>
        <taxon>Eukaryota</taxon>
        <taxon>Fungi</taxon>
        <taxon>Dikarya</taxon>
        <taxon>Basidiomycota</taxon>
        <taxon>Agaricomycotina</taxon>
        <taxon>Agaricomycetes</taxon>
        <taxon>Hymenochaetales</taxon>
        <taxon>Rickenellaceae</taxon>
        <taxon>Rickenella</taxon>
    </lineage>
</organism>
<feature type="region of interest" description="Disordered" evidence="1">
    <location>
        <begin position="250"/>
        <end position="279"/>
    </location>
</feature>
<protein>
    <submittedName>
        <fullName evidence="3">Uncharacterized protein</fullName>
    </submittedName>
</protein>
<reference evidence="3 4" key="1">
    <citation type="submission" date="2018-06" db="EMBL/GenBank/DDBJ databases">
        <title>A transcriptomic atlas of mushroom development highlights an independent origin of complex multicellularity.</title>
        <authorList>
            <consortium name="DOE Joint Genome Institute"/>
            <person name="Krizsan K."/>
            <person name="Almasi E."/>
            <person name="Merenyi Z."/>
            <person name="Sahu N."/>
            <person name="Viragh M."/>
            <person name="Koszo T."/>
            <person name="Mondo S."/>
            <person name="Kiss B."/>
            <person name="Balint B."/>
            <person name="Kues U."/>
            <person name="Barry K."/>
            <person name="Hegedus J.C."/>
            <person name="Henrissat B."/>
            <person name="Johnson J."/>
            <person name="Lipzen A."/>
            <person name="Ohm R."/>
            <person name="Nagy I."/>
            <person name="Pangilinan J."/>
            <person name="Yan J."/>
            <person name="Xiong Y."/>
            <person name="Grigoriev I.V."/>
            <person name="Hibbett D.S."/>
            <person name="Nagy L.G."/>
        </authorList>
    </citation>
    <scope>NUCLEOTIDE SEQUENCE [LARGE SCALE GENOMIC DNA]</scope>
    <source>
        <strain evidence="3 4">SZMC22713</strain>
    </source>
</reference>
<proteinExistence type="predicted"/>
<keyword evidence="2" id="KW-0812">Transmembrane</keyword>
<keyword evidence="2" id="KW-1133">Transmembrane helix</keyword>
<dbReference type="VEuPathDB" id="FungiDB:BD410DRAFT_781443"/>
<dbReference type="EMBL" id="ML170157">
    <property type="protein sequence ID" value="TDL28884.1"/>
    <property type="molecule type" value="Genomic_DNA"/>
</dbReference>
<feature type="transmembrane region" description="Helical" evidence="2">
    <location>
        <begin position="120"/>
        <end position="143"/>
    </location>
</feature>